<feature type="compositionally biased region" description="Low complexity" evidence="1">
    <location>
        <begin position="1"/>
        <end position="28"/>
    </location>
</feature>
<evidence type="ECO:0000313" key="3">
    <source>
        <dbReference type="Proteomes" id="UP000076842"/>
    </source>
</evidence>
<evidence type="ECO:0000313" key="2">
    <source>
        <dbReference type="EMBL" id="KZT58858.1"/>
    </source>
</evidence>
<feature type="non-terminal residue" evidence="2">
    <location>
        <position position="383"/>
    </location>
</feature>
<feature type="compositionally biased region" description="Basic residues" evidence="1">
    <location>
        <begin position="31"/>
        <end position="47"/>
    </location>
</feature>
<proteinExistence type="predicted"/>
<reference evidence="2 3" key="1">
    <citation type="journal article" date="2016" name="Mol. Biol. Evol.">
        <title>Comparative Genomics of Early-Diverging Mushroom-Forming Fungi Provides Insights into the Origins of Lignocellulose Decay Capabilities.</title>
        <authorList>
            <person name="Nagy L.G."/>
            <person name="Riley R."/>
            <person name="Tritt A."/>
            <person name="Adam C."/>
            <person name="Daum C."/>
            <person name="Floudas D."/>
            <person name="Sun H."/>
            <person name="Yadav J.S."/>
            <person name="Pangilinan J."/>
            <person name="Larsson K.H."/>
            <person name="Matsuura K."/>
            <person name="Barry K."/>
            <person name="Labutti K."/>
            <person name="Kuo R."/>
            <person name="Ohm R.A."/>
            <person name="Bhattacharya S.S."/>
            <person name="Shirouzu T."/>
            <person name="Yoshinaga Y."/>
            <person name="Martin F.M."/>
            <person name="Grigoriev I.V."/>
            <person name="Hibbett D.S."/>
        </authorList>
    </citation>
    <scope>NUCLEOTIDE SEQUENCE [LARGE SCALE GENOMIC DNA]</scope>
    <source>
        <strain evidence="2 3">HHB12733</strain>
    </source>
</reference>
<keyword evidence="3" id="KW-1185">Reference proteome</keyword>
<feature type="compositionally biased region" description="Pro residues" evidence="1">
    <location>
        <begin position="168"/>
        <end position="179"/>
    </location>
</feature>
<accession>A0A165H4Q1</accession>
<feature type="region of interest" description="Disordered" evidence="1">
    <location>
        <begin position="1"/>
        <end position="112"/>
    </location>
</feature>
<feature type="compositionally biased region" description="Low complexity" evidence="1">
    <location>
        <begin position="137"/>
        <end position="154"/>
    </location>
</feature>
<dbReference type="EMBL" id="KV423946">
    <property type="protein sequence ID" value="KZT58858.1"/>
    <property type="molecule type" value="Genomic_DNA"/>
</dbReference>
<sequence length="383" mass="40831">MSTLARAALRCAANANPNPVPASILPPLRTRPPRTRHPAHPAAARRHSSSEAMLAWAYGEAQRERPGESSGSTARSTGDAEDPRTRPRHPAQPGAHQPSPSRPLPIPSSSTLTLAPAPALASTFHRHTSTPTPTPTPTSLSQLPSSTSSLHPASLPLPPFSPSSFHSPTPPPPTVPAPTAPARALARADRKQWVTHVLAQQAAAAQAQVQHTLERYPEALPRELPEAFRPWRRKKRVWKKKRKASAAAATAAVGEGEANRRLTRQDMALELRELLQPAPSPSPPRAQPRTLPELTALADLSTFAPSSSGSSGAPAPLPTPPQWDRQRAVLSAAAAVDVDVSEPPVSQPESGEKRDFWQELKAWVGQRSGTRKEAAGPPPPPPP</sequence>
<dbReference type="InParanoid" id="A0A165H4Q1"/>
<feature type="region of interest" description="Disordered" evidence="1">
    <location>
        <begin position="124"/>
        <end position="188"/>
    </location>
</feature>
<evidence type="ECO:0000256" key="1">
    <source>
        <dbReference type="SAM" id="MobiDB-lite"/>
    </source>
</evidence>
<feature type="compositionally biased region" description="Low complexity" evidence="1">
    <location>
        <begin position="328"/>
        <end position="349"/>
    </location>
</feature>
<organism evidence="2 3">
    <name type="scientific">Calocera cornea HHB12733</name>
    <dbReference type="NCBI Taxonomy" id="1353952"/>
    <lineage>
        <taxon>Eukaryota</taxon>
        <taxon>Fungi</taxon>
        <taxon>Dikarya</taxon>
        <taxon>Basidiomycota</taxon>
        <taxon>Agaricomycotina</taxon>
        <taxon>Dacrymycetes</taxon>
        <taxon>Dacrymycetales</taxon>
        <taxon>Dacrymycetaceae</taxon>
        <taxon>Calocera</taxon>
    </lineage>
</organism>
<dbReference type="Proteomes" id="UP000076842">
    <property type="component" value="Unassembled WGS sequence"/>
</dbReference>
<name>A0A165H4Q1_9BASI</name>
<dbReference type="AlphaFoldDB" id="A0A165H4Q1"/>
<protein>
    <submittedName>
        <fullName evidence="2">Uncharacterized protein</fullName>
    </submittedName>
</protein>
<dbReference type="PRINTS" id="PR01217">
    <property type="entry name" value="PRICHEXTENSN"/>
</dbReference>
<feature type="compositionally biased region" description="Low complexity" evidence="1">
    <location>
        <begin position="300"/>
        <end position="314"/>
    </location>
</feature>
<gene>
    <name evidence="2" type="ORF">CALCODRAFT_481964</name>
</gene>
<feature type="region of interest" description="Disordered" evidence="1">
    <location>
        <begin position="300"/>
        <end position="383"/>
    </location>
</feature>